<protein>
    <recommendedName>
        <fullName evidence="3">CID domain-containing protein</fullName>
    </recommendedName>
</protein>
<comment type="caution">
    <text evidence="4">The sequence shown here is derived from an EMBL/GenBank/DDBJ whole genome shotgun (WGS) entry which is preliminary data.</text>
</comment>
<keyword evidence="5" id="KW-1185">Reference proteome</keyword>
<feature type="region of interest" description="Disordered" evidence="2">
    <location>
        <begin position="437"/>
        <end position="467"/>
    </location>
</feature>
<feature type="compositionally biased region" description="Basic and acidic residues" evidence="2">
    <location>
        <begin position="686"/>
        <end position="698"/>
    </location>
</feature>
<feature type="compositionally biased region" description="Low complexity" evidence="2">
    <location>
        <begin position="252"/>
        <end position="265"/>
    </location>
</feature>
<dbReference type="PANTHER" id="PTHR23140:SF0">
    <property type="entry name" value="U2 SNRNP-ASSOCIATED SURP MOTIF-CONTAINING PROTEIN"/>
    <property type="match status" value="1"/>
</dbReference>
<dbReference type="PROSITE" id="PS51391">
    <property type="entry name" value="CID"/>
    <property type="match status" value="1"/>
</dbReference>
<evidence type="ECO:0000259" key="3">
    <source>
        <dbReference type="PROSITE" id="PS51391"/>
    </source>
</evidence>
<dbReference type="EMBL" id="JAWDJX010000090">
    <property type="protein sequence ID" value="KAK3046509.1"/>
    <property type="molecule type" value="Genomic_DNA"/>
</dbReference>
<evidence type="ECO:0000256" key="2">
    <source>
        <dbReference type="SAM" id="MobiDB-lite"/>
    </source>
</evidence>
<organism evidence="4 5">
    <name type="scientific">Extremus antarcticus</name>
    <dbReference type="NCBI Taxonomy" id="702011"/>
    <lineage>
        <taxon>Eukaryota</taxon>
        <taxon>Fungi</taxon>
        <taxon>Dikarya</taxon>
        <taxon>Ascomycota</taxon>
        <taxon>Pezizomycotina</taxon>
        <taxon>Dothideomycetes</taxon>
        <taxon>Dothideomycetidae</taxon>
        <taxon>Mycosphaerellales</taxon>
        <taxon>Extremaceae</taxon>
        <taxon>Extremus</taxon>
    </lineage>
</organism>
<feature type="compositionally biased region" description="Basic and acidic residues" evidence="2">
    <location>
        <begin position="1"/>
        <end position="11"/>
    </location>
</feature>
<feature type="compositionally biased region" description="Low complexity" evidence="2">
    <location>
        <begin position="709"/>
        <end position="728"/>
    </location>
</feature>
<feature type="region of interest" description="Disordered" evidence="2">
    <location>
        <begin position="686"/>
        <end position="827"/>
    </location>
</feature>
<dbReference type="Proteomes" id="UP001271007">
    <property type="component" value="Unassembled WGS sequence"/>
</dbReference>
<dbReference type="GO" id="GO:0003723">
    <property type="term" value="F:RNA binding"/>
    <property type="evidence" value="ECO:0007669"/>
    <property type="project" value="UniProtKB-KW"/>
</dbReference>
<feature type="compositionally biased region" description="Acidic residues" evidence="2">
    <location>
        <begin position="439"/>
        <end position="448"/>
    </location>
</feature>
<reference evidence="4" key="1">
    <citation type="submission" date="2023-04" db="EMBL/GenBank/DDBJ databases">
        <title>Black Yeasts Isolated from many extreme environments.</title>
        <authorList>
            <person name="Coleine C."/>
            <person name="Stajich J.E."/>
            <person name="Selbmann L."/>
        </authorList>
    </citation>
    <scope>NUCLEOTIDE SEQUENCE</scope>
    <source>
        <strain evidence="4">CCFEE 5312</strain>
    </source>
</reference>
<feature type="compositionally biased region" description="Basic and acidic residues" evidence="2">
    <location>
        <begin position="116"/>
        <end position="151"/>
    </location>
</feature>
<evidence type="ECO:0000313" key="5">
    <source>
        <dbReference type="Proteomes" id="UP001271007"/>
    </source>
</evidence>
<feature type="compositionally biased region" description="Acidic residues" evidence="2">
    <location>
        <begin position="539"/>
        <end position="556"/>
    </location>
</feature>
<dbReference type="GO" id="GO:0005634">
    <property type="term" value="C:nucleus"/>
    <property type="evidence" value="ECO:0007669"/>
    <property type="project" value="TreeGrafter"/>
</dbReference>
<sequence length="827" mass="89999">MEEKETPKEFPDVSQKLSAPKKLSAFEKERQAAQAKQQRAEAENAAALKAFENSFAGGDDDDDGFNTSPGNRGPPSGPRGSGMGYGSAGRYGMPPGGPRGGPGSLGPPPSLKRKRALDEMREAQEAKREEEELLHYSGVKKEDRDSPRADFRDEEQEIDAPRPTIQLSSLPPDMSGDGVKFLLKDHLKVHSVRFLPPAAPGMETKRTLSAIATLASEVSSSQIDVALGALKQKYLGRGFYLSCSRHLSSAASHPLLSSTTAATSSEPFGAERPREQSSMRNAPPPRDHRGFAPPESYHTSMGPGQRGPGRADAVVSVRPASDIEAVKAIHTVVDRLLLEPDPARALQIEASLMSLPEVQRDERFAFLYDSQSTAGIYYRFLLWAPDDPDDGVRDDKRRDLTIERIHDDVAIEWHPPYAQVQFPDLKSLEQVVTELDYMSSDEESDDEGGERQFNSARDGDPLSDGNERKHLMPLQRARFVHLLSRLPTSNARLRKGDVARITNFAIGHAGAGAEEIVDMLLLNIVKPFSYSLASRYEDASDEQDEEDEYSPDDDLSALDSPAPRQAQKESNRDSDPSNAKLIALYIISDILSASSTAGARNAWKYRQLFESGFKAQKTFEYLGKLDKELAWGRMKAEQWKRKVGVVFGIWEGWSVFGGEVQEGFKASLFEPPLSEEEKRVVVEEAEREERRKQEEKFAGKFKKIGGEGSPAASASPAPVVAESAAEVGRVTTDDVDGAPLADDVDGAPMEDVDGASMEDLDGAPMDEDVDGRAIGGFDGTTDAPAAVAQKMNVKAGTPASASKPAKSAGPKKRMTAADMFGDSSDEG</sequence>
<feature type="region of interest" description="Disordered" evidence="2">
    <location>
        <begin position="252"/>
        <end position="312"/>
    </location>
</feature>
<feature type="compositionally biased region" description="Low complexity" evidence="2">
    <location>
        <begin position="794"/>
        <end position="808"/>
    </location>
</feature>
<dbReference type="Gene3D" id="1.25.40.90">
    <property type="match status" value="1"/>
</dbReference>
<feature type="compositionally biased region" description="Gly residues" evidence="2">
    <location>
        <begin position="79"/>
        <end position="89"/>
    </location>
</feature>
<evidence type="ECO:0000256" key="1">
    <source>
        <dbReference type="ARBA" id="ARBA00022884"/>
    </source>
</evidence>
<proteinExistence type="predicted"/>
<dbReference type="InterPro" id="IPR051485">
    <property type="entry name" value="SR-CTD_assoc_factor"/>
</dbReference>
<feature type="region of interest" description="Disordered" evidence="2">
    <location>
        <begin position="1"/>
        <end position="160"/>
    </location>
</feature>
<dbReference type="InterPro" id="IPR008942">
    <property type="entry name" value="ENTH_VHS"/>
</dbReference>
<feature type="domain" description="CID" evidence="3">
    <location>
        <begin position="471"/>
        <end position="672"/>
    </location>
</feature>
<dbReference type="AlphaFoldDB" id="A0AAJ0G436"/>
<feature type="compositionally biased region" description="Low complexity" evidence="2">
    <location>
        <begin position="32"/>
        <end position="53"/>
    </location>
</feature>
<keyword evidence="1" id="KW-0694">RNA-binding</keyword>
<dbReference type="InterPro" id="IPR006569">
    <property type="entry name" value="CID_dom"/>
</dbReference>
<gene>
    <name evidence="4" type="ORF">LTR09_012035</name>
</gene>
<feature type="compositionally biased region" description="Basic and acidic residues" evidence="2">
    <location>
        <begin position="457"/>
        <end position="467"/>
    </location>
</feature>
<feature type="compositionally biased region" description="Acidic residues" evidence="2">
    <location>
        <begin position="742"/>
        <end position="769"/>
    </location>
</feature>
<dbReference type="SMART" id="SM00582">
    <property type="entry name" value="RPR"/>
    <property type="match status" value="1"/>
</dbReference>
<feature type="compositionally biased region" description="Basic and acidic residues" evidence="2">
    <location>
        <begin position="566"/>
        <end position="575"/>
    </location>
</feature>
<feature type="region of interest" description="Disordered" evidence="2">
    <location>
        <begin position="536"/>
        <end position="575"/>
    </location>
</feature>
<accession>A0AAJ0G436</accession>
<evidence type="ECO:0000313" key="4">
    <source>
        <dbReference type="EMBL" id="KAK3046509.1"/>
    </source>
</evidence>
<dbReference type="PANTHER" id="PTHR23140">
    <property type="entry name" value="RNA PROCESSING PROTEIN LD23810P"/>
    <property type="match status" value="1"/>
</dbReference>
<name>A0AAJ0G436_9PEZI</name>